<evidence type="ECO:0000313" key="12">
    <source>
        <dbReference type="Proteomes" id="UP000181873"/>
    </source>
</evidence>
<organism evidence="11 12">
    <name type="scientific">Bacillus albus</name>
    <dbReference type="NCBI Taxonomy" id="2026189"/>
    <lineage>
        <taxon>Bacteria</taxon>
        <taxon>Bacillati</taxon>
        <taxon>Bacillota</taxon>
        <taxon>Bacilli</taxon>
        <taxon>Bacillales</taxon>
        <taxon>Bacillaceae</taxon>
        <taxon>Bacillus</taxon>
        <taxon>Bacillus cereus group</taxon>
    </lineage>
</organism>
<keyword evidence="4 8" id="KW-0413">Isomerase</keyword>
<feature type="binding site" evidence="6">
    <location>
        <position position="27"/>
    </location>
    <ligand>
        <name>substrate</name>
    </ligand>
</feature>
<dbReference type="Proteomes" id="UP000181873">
    <property type="component" value="Unassembled WGS sequence"/>
</dbReference>
<comment type="cofactor">
    <cofactor evidence="7 8">
        <name>Mg(2+)</name>
        <dbReference type="ChEBI" id="CHEBI:18420"/>
    </cofactor>
    <text evidence="7 8">Binds 1 Mg(2+) ion per subunit.</text>
</comment>
<dbReference type="PANTHER" id="PTHR48073">
    <property type="entry name" value="O-SUCCINYLBENZOATE SYNTHASE-RELATED"/>
    <property type="match status" value="1"/>
</dbReference>
<dbReference type="RefSeq" id="WP_071757136.1">
    <property type="nucleotide sequence ID" value="NZ_CBCSIO010000013.1"/>
</dbReference>
<feature type="binding site" evidence="6">
    <location>
        <position position="322"/>
    </location>
    <ligand>
        <name>substrate</name>
    </ligand>
</feature>
<dbReference type="SUPFAM" id="SSF54826">
    <property type="entry name" value="Enolase N-terminal domain-like"/>
    <property type="match status" value="1"/>
</dbReference>
<dbReference type="GO" id="GO:0006518">
    <property type="term" value="P:peptide metabolic process"/>
    <property type="evidence" value="ECO:0007669"/>
    <property type="project" value="UniProtKB-ARBA"/>
</dbReference>
<dbReference type="Gene3D" id="3.20.20.120">
    <property type="entry name" value="Enolase-like C-terminal domain"/>
    <property type="match status" value="1"/>
</dbReference>
<evidence type="ECO:0000256" key="2">
    <source>
        <dbReference type="ARBA" id="ARBA00022723"/>
    </source>
</evidence>
<dbReference type="InterPro" id="IPR029065">
    <property type="entry name" value="Enolase_C-like"/>
</dbReference>
<feature type="binding site" evidence="6">
    <location>
        <position position="299"/>
    </location>
    <ligand>
        <name>substrate</name>
    </ligand>
</feature>
<dbReference type="Pfam" id="PF13378">
    <property type="entry name" value="MR_MLE_C"/>
    <property type="match status" value="1"/>
</dbReference>
<dbReference type="InterPro" id="IPR013341">
    <property type="entry name" value="Mandelate_racemase_N_dom"/>
</dbReference>
<gene>
    <name evidence="11" type="ORF">BAU25_24375</name>
    <name evidence="10" type="ORF">EJW27_13560</name>
</gene>
<evidence type="ECO:0000256" key="1">
    <source>
        <dbReference type="ARBA" id="ARBA00008031"/>
    </source>
</evidence>
<dbReference type="SFLD" id="SFLDF00010">
    <property type="entry name" value="dipeptide_epimerase"/>
    <property type="match status" value="1"/>
</dbReference>
<dbReference type="FunFam" id="3.30.390.10:FF:000009">
    <property type="entry name" value="Hydrophobic dipeptide epimerase"/>
    <property type="match status" value="1"/>
</dbReference>
<feature type="active site" description="Proton acceptor; specific for (R)-substrate epimerization" evidence="5">
    <location>
        <position position="164"/>
    </location>
</feature>
<dbReference type="EC" id="5.1.1.-" evidence="8"/>
<keyword evidence="2 7" id="KW-0479">Metal-binding</keyword>
<evidence type="ECO:0000256" key="8">
    <source>
        <dbReference type="RuleBase" id="RU366006"/>
    </source>
</evidence>
<evidence type="ECO:0000256" key="3">
    <source>
        <dbReference type="ARBA" id="ARBA00022842"/>
    </source>
</evidence>
<dbReference type="SMART" id="SM00922">
    <property type="entry name" value="MR_MLE"/>
    <property type="match status" value="1"/>
</dbReference>
<sequence length="353" mass="38843">MNNMKITDVKVNRRRVKLHTPFKTALRTVTEIESIDVFIHTNEGIVGKGAAAATPVITGDFASGIEEAILGPMRSCLIDQDIIQFQQLLQNIQMSCIGNSSAKAAVDIALYDVYCQYQNVPLYALLGGKKEIHTDITVSVDEPFIMAKEAKQHVEKGFQTLKIKVGKSAPLDLERIEAIRNSVPKNTTLRLDANQGWNPKEAVTIIKEMENSNLNIEFIEQPVHAKDWDGLKYVKDHVQTPIMADESIFSAGDALKIVQGGYADLLNIKLMKCGGIREAWRIADIAETAGVKCMVGSMMESSLSVSAVAHLAAAHPNIHYFDLDAPLWLMEEPEGMTYSGSKVNLQSTVNSKS</sequence>
<dbReference type="InterPro" id="IPR029017">
    <property type="entry name" value="Enolase-like_N"/>
</dbReference>
<dbReference type="SFLD" id="SFLDG00180">
    <property type="entry name" value="muconate_cycloisomerase"/>
    <property type="match status" value="2"/>
</dbReference>
<feature type="binding site" evidence="7">
    <location>
        <position position="220"/>
    </location>
    <ligand>
        <name>Mg(2+)</name>
        <dbReference type="ChEBI" id="CHEBI:18420"/>
    </ligand>
</feature>
<dbReference type="SUPFAM" id="SSF51604">
    <property type="entry name" value="Enolase C-terminal domain-like"/>
    <property type="match status" value="1"/>
</dbReference>
<feature type="binding site" evidence="6">
    <location>
        <position position="324"/>
    </location>
    <ligand>
        <name>substrate</name>
    </ligand>
</feature>
<dbReference type="InterPro" id="IPR034603">
    <property type="entry name" value="Dipeptide_epimerase"/>
</dbReference>
<evidence type="ECO:0000256" key="4">
    <source>
        <dbReference type="ARBA" id="ARBA00023235"/>
    </source>
</evidence>
<feature type="active site" description="Proton acceptor; specific for (S)-substrate epimerization" evidence="5">
    <location>
        <position position="269"/>
    </location>
</feature>
<dbReference type="InterPro" id="IPR013342">
    <property type="entry name" value="Mandelate_racemase_C"/>
</dbReference>
<name>A0A1J9TT92_9BACI</name>
<keyword evidence="13" id="KW-1185">Reference proteome</keyword>
<feature type="binding site" evidence="7">
    <location>
        <position position="192"/>
    </location>
    <ligand>
        <name>Mg(2+)</name>
        <dbReference type="ChEBI" id="CHEBI:18420"/>
    </ligand>
</feature>
<dbReference type="EMBL" id="MAOE01000033">
    <property type="protein sequence ID" value="OJD69512.1"/>
    <property type="molecule type" value="Genomic_DNA"/>
</dbReference>
<reference evidence="11 12" key="1">
    <citation type="submission" date="2016-06" db="EMBL/GenBank/DDBJ databases">
        <title>First insights into the genetic diversity and population structure of in the Bacillus cereus group bacteria from diverse marine environments.</title>
        <authorList>
            <person name="Liu Y."/>
            <person name="Lai Q."/>
            <person name="Shao Z."/>
        </authorList>
    </citation>
    <scope>NUCLEOTIDE SEQUENCE [LARGE SCALE GENOMIC DNA]</scope>
    <source>
        <strain evidence="11 12">N35-10-2</strain>
    </source>
</reference>
<dbReference type="Proteomes" id="UP000272492">
    <property type="component" value="Chromosome"/>
</dbReference>
<dbReference type="SFLD" id="SFLDF00009">
    <property type="entry name" value="o-succinylbenzoate_synthase"/>
    <property type="match status" value="1"/>
</dbReference>
<dbReference type="GO" id="GO:0000287">
    <property type="term" value="F:magnesium ion binding"/>
    <property type="evidence" value="ECO:0007669"/>
    <property type="project" value="UniProtKB-ARBA"/>
</dbReference>
<protein>
    <recommendedName>
        <fullName evidence="8">Dipeptide epimerase</fullName>
        <ecNumber evidence="8">5.1.1.-</ecNumber>
    </recommendedName>
</protein>
<dbReference type="Gene3D" id="3.30.390.10">
    <property type="entry name" value="Enolase-like, N-terminal domain"/>
    <property type="match status" value="1"/>
</dbReference>
<feature type="binding site" evidence="6">
    <location>
        <position position="162"/>
    </location>
    <ligand>
        <name>substrate</name>
    </ligand>
</feature>
<evidence type="ECO:0000259" key="9">
    <source>
        <dbReference type="SMART" id="SM00922"/>
    </source>
</evidence>
<evidence type="ECO:0000256" key="7">
    <source>
        <dbReference type="PIRSR" id="PIRSR634603-3"/>
    </source>
</evidence>
<dbReference type="GO" id="GO:0016855">
    <property type="term" value="F:racemase and epimerase activity, acting on amino acids and derivatives"/>
    <property type="evidence" value="ECO:0007669"/>
    <property type="project" value="UniProtKB-UniRule"/>
</dbReference>
<accession>A0A1J9TT92</accession>
<reference evidence="10 13" key="2">
    <citation type="submission" date="2018-12" db="EMBL/GenBank/DDBJ databases">
        <authorList>
            <person name="Wang H."/>
            <person name="Peng S."/>
            <person name="Yu X."/>
            <person name="Li X."/>
        </authorList>
    </citation>
    <scope>NUCLEOTIDE SEQUENCE [LARGE SCALE GENOMIC DNA]</scope>
    <source>
        <strain evidence="10 13">PFYN01</strain>
    </source>
</reference>
<dbReference type="Pfam" id="PF02746">
    <property type="entry name" value="MR_MLE_N"/>
    <property type="match status" value="1"/>
</dbReference>
<keyword evidence="3 7" id="KW-0460">Magnesium</keyword>
<dbReference type="CDD" id="cd03319">
    <property type="entry name" value="L-Ala-DL-Glu_epimerase"/>
    <property type="match status" value="1"/>
</dbReference>
<evidence type="ECO:0000256" key="6">
    <source>
        <dbReference type="PIRSR" id="PIRSR634603-2"/>
    </source>
</evidence>
<dbReference type="AlphaFoldDB" id="A0A1J9TT92"/>
<feature type="binding site" evidence="6">
    <location>
        <position position="137"/>
    </location>
    <ligand>
        <name>substrate</name>
    </ligand>
</feature>
<dbReference type="SFLD" id="SFLDS00001">
    <property type="entry name" value="Enolase"/>
    <property type="match status" value="2"/>
</dbReference>
<evidence type="ECO:0000313" key="13">
    <source>
        <dbReference type="Proteomes" id="UP000272492"/>
    </source>
</evidence>
<comment type="similarity">
    <text evidence="1 8">Belongs to the mandelate racemase/muconate lactonizing enzyme family.</text>
</comment>
<dbReference type="PANTHER" id="PTHR48073:SF2">
    <property type="entry name" value="O-SUCCINYLBENZOATE SYNTHASE"/>
    <property type="match status" value="1"/>
</dbReference>
<proteinExistence type="inferred from homology"/>
<evidence type="ECO:0000313" key="11">
    <source>
        <dbReference type="EMBL" id="OJD69512.1"/>
    </source>
</evidence>
<feature type="binding site" evidence="6">
    <location>
        <position position="297"/>
    </location>
    <ligand>
        <name>substrate</name>
    </ligand>
</feature>
<dbReference type="EMBL" id="CP034548">
    <property type="protein sequence ID" value="AZQ47481.1"/>
    <property type="molecule type" value="Genomic_DNA"/>
</dbReference>
<evidence type="ECO:0000313" key="10">
    <source>
        <dbReference type="EMBL" id="AZQ47481.1"/>
    </source>
</evidence>
<feature type="domain" description="Mandelate racemase/muconate lactonizing enzyme C-terminal" evidence="9">
    <location>
        <begin position="143"/>
        <end position="241"/>
    </location>
</feature>
<feature type="binding site" evidence="7">
    <location>
        <position position="245"/>
    </location>
    <ligand>
        <name>Mg(2+)</name>
        <dbReference type="ChEBI" id="CHEBI:18420"/>
    </ligand>
</feature>
<dbReference type="InterPro" id="IPR036849">
    <property type="entry name" value="Enolase-like_C_sf"/>
</dbReference>
<evidence type="ECO:0000256" key="5">
    <source>
        <dbReference type="PIRSR" id="PIRSR634603-1"/>
    </source>
</evidence>